<dbReference type="Pfam" id="PF04472">
    <property type="entry name" value="SepF"/>
    <property type="match status" value="1"/>
</dbReference>
<evidence type="ECO:0000256" key="6">
    <source>
        <dbReference type="SAM" id="MobiDB-lite"/>
    </source>
</evidence>
<dbReference type="HAMAP" id="MF_01197">
    <property type="entry name" value="SepF"/>
    <property type="match status" value="1"/>
</dbReference>
<dbReference type="InterPro" id="IPR023052">
    <property type="entry name" value="Cell_div_SepF"/>
</dbReference>
<dbReference type="Gene3D" id="3.30.110.150">
    <property type="entry name" value="SepF-like protein"/>
    <property type="match status" value="1"/>
</dbReference>
<feature type="compositionally biased region" description="Acidic residues" evidence="6">
    <location>
        <begin position="59"/>
        <end position="71"/>
    </location>
</feature>
<keyword evidence="8" id="KW-1185">Reference proteome</keyword>
<sequence length="245" mass="27248">MVSTCEGGHNDHVDRGHLAVVSRSTTERRTQSMAGAMRKMAVYLGLVEDDGYDGRGFDPDDDFEPELDPEPERDHRRHESSHQAHSAHQSQRDEEVRIVQPPAPRESVARSTALAAESGRPARIAPVASITQERQSLEKNAPVIMPKVVSEREPYRITTLHPRTYNEARTIGEHFREGTPVIMNLTEMDDTDAKRLVDFAAGLVFGLHGSIERVTQKVFLLSPANVDVTAEDKARIAEGGFFNQS</sequence>
<protein>
    <recommendedName>
        <fullName evidence="5">Cell division protein SepF</fullName>
    </recommendedName>
</protein>
<dbReference type="Proteomes" id="UP000618795">
    <property type="component" value="Unassembled WGS sequence"/>
</dbReference>
<accession>A0A918I8B7</accession>
<evidence type="ECO:0000256" key="4">
    <source>
        <dbReference type="ARBA" id="ARBA00044936"/>
    </source>
</evidence>
<keyword evidence="2 5" id="KW-0717">Septation</keyword>
<evidence type="ECO:0000256" key="2">
    <source>
        <dbReference type="ARBA" id="ARBA00023210"/>
    </source>
</evidence>
<comment type="function">
    <text evidence="4 5">Cell division protein that is part of the divisome complex and is recruited early to the Z-ring. Probably stimulates Z-ring formation, perhaps through the cross-linking of FtsZ protofilaments. Its function overlaps with FtsA.</text>
</comment>
<evidence type="ECO:0000313" key="7">
    <source>
        <dbReference type="EMBL" id="GGU79314.1"/>
    </source>
</evidence>
<keyword evidence="5" id="KW-0963">Cytoplasm</keyword>
<evidence type="ECO:0000256" key="3">
    <source>
        <dbReference type="ARBA" id="ARBA00023306"/>
    </source>
</evidence>
<name>A0A918I8B7_9ACTN</name>
<comment type="similarity">
    <text evidence="5">Belongs to the SepF family.</text>
</comment>
<feature type="region of interest" description="Disordered" evidence="6">
    <location>
        <begin position="1"/>
        <end position="32"/>
    </location>
</feature>
<comment type="caution">
    <text evidence="7">The sequence shown here is derived from an EMBL/GenBank/DDBJ whole genome shotgun (WGS) entry which is preliminary data.</text>
</comment>
<reference evidence="7" key="1">
    <citation type="journal article" date="2014" name="Int. J. Syst. Evol. Microbiol.">
        <title>Complete genome sequence of Corynebacterium casei LMG S-19264T (=DSM 44701T), isolated from a smear-ripened cheese.</title>
        <authorList>
            <consortium name="US DOE Joint Genome Institute (JGI-PGF)"/>
            <person name="Walter F."/>
            <person name="Albersmeier A."/>
            <person name="Kalinowski J."/>
            <person name="Ruckert C."/>
        </authorList>
    </citation>
    <scope>NUCLEOTIDE SEQUENCE</scope>
    <source>
        <strain evidence="7">JCM 4369</strain>
    </source>
</reference>
<evidence type="ECO:0000256" key="1">
    <source>
        <dbReference type="ARBA" id="ARBA00022618"/>
    </source>
</evidence>
<keyword evidence="3 5" id="KW-0131">Cell cycle</keyword>
<comment type="subunit">
    <text evidence="5">Homodimer. Interacts with FtsZ.</text>
</comment>
<dbReference type="EMBL" id="BMTD01000001">
    <property type="protein sequence ID" value="GGU79314.1"/>
    <property type="molecule type" value="Genomic_DNA"/>
</dbReference>
<comment type="subcellular location">
    <subcellularLocation>
        <location evidence="5">Cytoplasm</location>
    </subcellularLocation>
    <text evidence="5">Localizes to the division site, in a FtsZ-dependent manner.</text>
</comment>
<feature type="region of interest" description="Disordered" evidence="6">
    <location>
        <begin position="53"/>
        <end position="120"/>
    </location>
</feature>
<evidence type="ECO:0000256" key="5">
    <source>
        <dbReference type="HAMAP-Rule" id="MF_01197"/>
    </source>
</evidence>
<dbReference type="InterPro" id="IPR007561">
    <property type="entry name" value="Cell_div_SepF/SepF-rel"/>
</dbReference>
<dbReference type="InterPro" id="IPR038594">
    <property type="entry name" value="SepF-like_sf"/>
</dbReference>
<feature type="compositionally biased region" description="Basic and acidic residues" evidence="6">
    <location>
        <begin position="8"/>
        <end position="17"/>
    </location>
</feature>
<gene>
    <name evidence="7" type="primary">sepF2</name>
    <name evidence="5" type="synonym">sepF</name>
    <name evidence="7" type="ORF">GCM10010260_09890</name>
</gene>
<dbReference type="GO" id="GO:0000917">
    <property type="term" value="P:division septum assembly"/>
    <property type="evidence" value="ECO:0007669"/>
    <property type="project" value="UniProtKB-KW"/>
</dbReference>
<keyword evidence="1 5" id="KW-0132">Cell division</keyword>
<dbReference type="PANTHER" id="PTHR35798">
    <property type="entry name" value="CELL DIVISION PROTEIN SEPF"/>
    <property type="match status" value="1"/>
</dbReference>
<proteinExistence type="inferred from homology"/>
<dbReference type="PANTHER" id="PTHR35798:SF1">
    <property type="entry name" value="CELL DIVISION PROTEIN SEPF"/>
    <property type="match status" value="1"/>
</dbReference>
<dbReference type="AlphaFoldDB" id="A0A918I8B7"/>
<evidence type="ECO:0000313" key="8">
    <source>
        <dbReference type="Proteomes" id="UP000618795"/>
    </source>
</evidence>
<organism evidence="7 8">
    <name type="scientific">Streptomyces filipinensis</name>
    <dbReference type="NCBI Taxonomy" id="66887"/>
    <lineage>
        <taxon>Bacteria</taxon>
        <taxon>Bacillati</taxon>
        <taxon>Actinomycetota</taxon>
        <taxon>Actinomycetes</taxon>
        <taxon>Kitasatosporales</taxon>
        <taxon>Streptomycetaceae</taxon>
        <taxon>Streptomyces</taxon>
    </lineage>
</organism>
<reference evidence="7" key="2">
    <citation type="submission" date="2020-09" db="EMBL/GenBank/DDBJ databases">
        <authorList>
            <person name="Sun Q."/>
            <person name="Ohkuma M."/>
        </authorList>
    </citation>
    <scope>NUCLEOTIDE SEQUENCE</scope>
    <source>
        <strain evidence="7">JCM 4369</strain>
    </source>
</reference>
<dbReference type="GO" id="GO:0005737">
    <property type="term" value="C:cytoplasm"/>
    <property type="evidence" value="ECO:0007669"/>
    <property type="project" value="UniProtKB-SubCell"/>
</dbReference>
<dbReference type="GO" id="GO:0043093">
    <property type="term" value="P:FtsZ-dependent cytokinesis"/>
    <property type="evidence" value="ECO:0007669"/>
    <property type="project" value="UniProtKB-UniRule"/>
</dbReference>